<dbReference type="GO" id="GO:0003677">
    <property type="term" value="F:DNA binding"/>
    <property type="evidence" value="ECO:0007669"/>
    <property type="project" value="UniProtKB-UniRule"/>
</dbReference>
<dbReference type="CDD" id="cd15831">
    <property type="entry name" value="BTAD"/>
    <property type="match status" value="1"/>
</dbReference>
<keyword evidence="2 3" id="KW-0238">DNA-binding</keyword>
<feature type="DNA-binding region" description="OmpR/PhoB-type" evidence="3">
    <location>
        <begin position="1"/>
        <end position="91"/>
    </location>
</feature>
<evidence type="ECO:0000256" key="2">
    <source>
        <dbReference type="ARBA" id="ARBA00023125"/>
    </source>
</evidence>
<feature type="domain" description="OmpR/PhoB-type" evidence="4">
    <location>
        <begin position="1"/>
        <end position="91"/>
    </location>
</feature>
<dbReference type="Pfam" id="PF03704">
    <property type="entry name" value="BTAD"/>
    <property type="match status" value="1"/>
</dbReference>
<dbReference type="GO" id="GO:0006355">
    <property type="term" value="P:regulation of DNA-templated transcription"/>
    <property type="evidence" value="ECO:0007669"/>
    <property type="project" value="InterPro"/>
</dbReference>
<gene>
    <name evidence="5" type="ORF">BN4615_P6083</name>
</gene>
<dbReference type="Pfam" id="PF00486">
    <property type="entry name" value="Trans_reg_C"/>
    <property type="match status" value="1"/>
</dbReference>
<dbReference type="InterPro" id="IPR049945">
    <property type="entry name" value="AAA_22"/>
</dbReference>
<dbReference type="SMART" id="SM00862">
    <property type="entry name" value="Trans_reg_C"/>
    <property type="match status" value="1"/>
</dbReference>
<dbReference type="SMART" id="SM01043">
    <property type="entry name" value="BTAD"/>
    <property type="match status" value="1"/>
</dbReference>
<sequence length="602" mass="64272">MRVELLGPVKAYLDDDEPAGINGVRLRTLLSRLALEPGRPVSAETLIGDLWGEQAPSGATAALHTLVARLRRAIGGAAALELVAGGYRLPVRAQDVDACRFEELVARGRRELAAGAHREAAATLRAALDLWRGEALADVREAPFADRVATRLHDLRDAAAQDRIEAELHLGGYAEVLGDLATLAAHHPLSERLAGMRMRALAAAGRQSDALAVYAQIRGRLADELGVDPAPELEEIHLALLRGEMERPPAPGRAAPNRLPAQLTGFVGREPELARLAALLPAGRLVTVVGPGGSGKTRLALEAVARDPAHARGRVWFVPLAEVGAADPFLDAVLTALDDRPPETRRATSLDRVCELLGADDALLVLDNCEHLIEDAADLADQLLLRLPRLRILATSRRPLAITGETLCHLSPLDVPDDAAQAAQSAAVRLFAERAAQVQPGFTLDATTLETVVEICRRLDGLPLALELAAAKVRSMSLPQIAARLDDRFRLLTPGSRAAPQPRRTLLAVVERSWDLLDEQERTLARRLAGFPGGAELPELEAACADASLPAGEIVYVLGSLVEKSVVQEAGGRYRMLETVRAYALRDLLAAGAPPLTPGSAR</sequence>
<evidence type="ECO:0000256" key="3">
    <source>
        <dbReference type="PROSITE-ProRule" id="PRU01091"/>
    </source>
</evidence>
<dbReference type="Pfam" id="PF13401">
    <property type="entry name" value="AAA_22"/>
    <property type="match status" value="1"/>
</dbReference>
<dbReference type="GO" id="GO:0000160">
    <property type="term" value="P:phosphorelay signal transduction system"/>
    <property type="evidence" value="ECO:0007669"/>
    <property type="project" value="InterPro"/>
</dbReference>
<dbReference type="GO" id="GO:0016887">
    <property type="term" value="F:ATP hydrolysis activity"/>
    <property type="evidence" value="ECO:0007669"/>
    <property type="project" value="InterPro"/>
</dbReference>
<dbReference type="InterPro" id="IPR036388">
    <property type="entry name" value="WH-like_DNA-bd_sf"/>
</dbReference>
<dbReference type="PANTHER" id="PTHR47691:SF3">
    <property type="entry name" value="HTH-TYPE TRANSCRIPTIONAL REGULATOR RV0890C-RELATED"/>
    <property type="match status" value="1"/>
</dbReference>
<name>A0A1M4EC89_9ACTN</name>
<evidence type="ECO:0000256" key="1">
    <source>
        <dbReference type="ARBA" id="ARBA00005820"/>
    </source>
</evidence>
<protein>
    <submittedName>
        <fullName evidence="5">Signal transduction response regulator / Disease resistance domain-containing protein</fullName>
    </submittedName>
</protein>
<dbReference type="InterPro" id="IPR016032">
    <property type="entry name" value="Sig_transdc_resp-reg_C-effctor"/>
</dbReference>
<dbReference type="EMBL" id="LT559118">
    <property type="protein sequence ID" value="SBO96567.1"/>
    <property type="molecule type" value="Genomic_DNA"/>
</dbReference>
<proteinExistence type="inferred from homology"/>
<dbReference type="InterPro" id="IPR005158">
    <property type="entry name" value="BTAD"/>
</dbReference>
<accession>A0A1M4EC89</accession>
<dbReference type="InterPro" id="IPR027417">
    <property type="entry name" value="P-loop_NTPase"/>
</dbReference>
<comment type="similarity">
    <text evidence="1">Belongs to the AfsR/DnrI/RedD regulatory family.</text>
</comment>
<dbReference type="Gene3D" id="3.40.50.300">
    <property type="entry name" value="P-loop containing nucleotide triphosphate hydrolases"/>
    <property type="match status" value="1"/>
</dbReference>
<dbReference type="SUPFAM" id="SSF48452">
    <property type="entry name" value="TPR-like"/>
    <property type="match status" value="1"/>
</dbReference>
<dbReference type="InterPro" id="IPR011990">
    <property type="entry name" value="TPR-like_helical_dom_sf"/>
</dbReference>
<dbReference type="AlphaFoldDB" id="A0A1M4EC89"/>
<organism evidence="5">
    <name type="scientific">Nonomuraea gerenzanensis</name>
    <dbReference type="NCBI Taxonomy" id="93944"/>
    <lineage>
        <taxon>Bacteria</taxon>
        <taxon>Bacillati</taxon>
        <taxon>Actinomycetota</taxon>
        <taxon>Actinomycetes</taxon>
        <taxon>Streptosporangiales</taxon>
        <taxon>Streptosporangiaceae</taxon>
        <taxon>Nonomuraea</taxon>
    </lineage>
</organism>
<evidence type="ECO:0000313" key="5">
    <source>
        <dbReference type="EMBL" id="SBO96567.1"/>
    </source>
</evidence>
<dbReference type="PROSITE" id="PS51755">
    <property type="entry name" value="OMPR_PHOB"/>
    <property type="match status" value="1"/>
</dbReference>
<dbReference type="Gene3D" id="1.25.40.10">
    <property type="entry name" value="Tetratricopeptide repeat domain"/>
    <property type="match status" value="1"/>
</dbReference>
<dbReference type="SUPFAM" id="SSF52540">
    <property type="entry name" value="P-loop containing nucleoside triphosphate hydrolases"/>
    <property type="match status" value="1"/>
</dbReference>
<dbReference type="PANTHER" id="PTHR47691">
    <property type="entry name" value="REGULATOR-RELATED"/>
    <property type="match status" value="1"/>
</dbReference>
<dbReference type="RefSeq" id="WP_225275857.1">
    <property type="nucleotide sequence ID" value="NZ_CP084058.1"/>
</dbReference>
<dbReference type="InterPro" id="IPR001867">
    <property type="entry name" value="OmpR/PhoB-type_DNA-bd"/>
</dbReference>
<dbReference type="PRINTS" id="PR00364">
    <property type="entry name" value="DISEASERSIST"/>
</dbReference>
<evidence type="ECO:0000259" key="4">
    <source>
        <dbReference type="PROSITE" id="PS51755"/>
    </source>
</evidence>
<dbReference type="Gene3D" id="1.10.10.10">
    <property type="entry name" value="Winged helix-like DNA-binding domain superfamily/Winged helix DNA-binding domain"/>
    <property type="match status" value="1"/>
</dbReference>
<dbReference type="SUPFAM" id="SSF46894">
    <property type="entry name" value="C-terminal effector domain of the bipartite response regulators"/>
    <property type="match status" value="1"/>
</dbReference>
<reference evidence="5" key="1">
    <citation type="submission" date="2016-04" db="EMBL/GenBank/DDBJ databases">
        <authorList>
            <person name="Evans L.H."/>
            <person name="Alamgir A."/>
            <person name="Owens N."/>
            <person name="Weber N.D."/>
            <person name="Virtaneva K."/>
            <person name="Barbian K."/>
            <person name="Babar A."/>
            <person name="Rosenke K."/>
        </authorList>
    </citation>
    <scope>NUCLEOTIDE SEQUENCE</scope>
    <source>
        <strain evidence="5">Nono1</strain>
    </source>
</reference>